<keyword evidence="6" id="KW-1185">Reference proteome</keyword>
<keyword evidence="1" id="KW-0539">Nucleus</keyword>
<dbReference type="PaxDb" id="55529-EKX51047"/>
<sequence>MCHHIPLSPAHSVDDAVADLAMSSTGLLDSFVAYLRNEETLELSIDSADSMHQADSSQTTPHSHLLLLPAGLSYSDSQSSTEPIHMDEDVEGPCSYARSLLDSTVSSPSTHLSAPQSNSSCGSFSQHQPCPPPSDVYSQPRKSQDELKNYCRQLEKAIFNSSQWSPEEEAKFLEALAMFADTDRRVRPDGRRSVGLGMGVAGKISEYIGTRSEEQVRSHAQKHFLRQEGKGSR</sequence>
<dbReference type="RefSeq" id="XP_005838027.1">
    <property type="nucleotide sequence ID" value="XM_005837970.1"/>
</dbReference>
<evidence type="ECO:0000313" key="6">
    <source>
        <dbReference type="Proteomes" id="UP000011087"/>
    </source>
</evidence>
<dbReference type="SMART" id="SM00717">
    <property type="entry name" value="SANT"/>
    <property type="match status" value="1"/>
</dbReference>
<feature type="compositionally biased region" description="Polar residues" evidence="2">
    <location>
        <begin position="105"/>
        <end position="128"/>
    </location>
</feature>
<name>L1JRG6_GUITC</name>
<feature type="domain" description="Myb-like" evidence="3">
    <location>
        <begin position="160"/>
        <end position="226"/>
    </location>
</feature>
<dbReference type="Gene3D" id="1.10.10.60">
    <property type="entry name" value="Homeodomain-like"/>
    <property type="match status" value="1"/>
</dbReference>
<reference evidence="6" key="2">
    <citation type="submission" date="2012-11" db="EMBL/GenBank/DDBJ databases">
        <authorList>
            <person name="Kuo A."/>
            <person name="Curtis B.A."/>
            <person name="Tanifuji G."/>
            <person name="Burki F."/>
            <person name="Gruber A."/>
            <person name="Irimia M."/>
            <person name="Maruyama S."/>
            <person name="Arias M.C."/>
            <person name="Ball S.G."/>
            <person name="Gile G.H."/>
            <person name="Hirakawa Y."/>
            <person name="Hopkins J.F."/>
            <person name="Rensing S.A."/>
            <person name="Schmutz J."/>
            <person name="Symeonidi A."/>
            <person name="Elias M."/>
            <person name="Eveleigh R.J."/>
            <person name="Herman E.K."/>
            <person name="Klute M.J."/>
            <person name="Nakayama T."/>
            <person name="Obornik M."/>
            <person name="Reyes-Prieto A."/>
            <person name="Armbrust E.V."/>
            <person name="Aves S.J."/>
            <person name="Beiko R.G."/>
            <person name="Coutinho P."/>
            <person name="Dacks J.B."/>
            <person name="Durnford D.G."/>
            <person name="Fast N.M."/>
            <person name="Green B.R."/>
            <person name="Grisdale C."/>
            <person name="Hempe F."/>
            <person name="Henrissat B."/>
            <person name="Hoppner M.P."/>
            <person name="Ishida K.-I."/>
            <person name="Kim E."/>
            <person name="Koreny L."/>
            <person name="Kroth P.G."/>
            <person name="Liu Y."/>
            <person name="Malik S.-B."/>
            <person name="Maier U.G."/>
            <person name="McRose D."/>
            <person name="Mock T."/>
            <person name="Neilson J.A."/>
            <person name="Onodera N.T."/>
            <person name="Poole A.M."/>
            <person name="Pritham E.J."/>
            <person name="Richards T.A."/>
            <person name="Rocap G."/>
            <person name="Roy S.W."/>
            <person name="Sarai C."/>
            <person name="Schaack S."/>
            <person name="Shirato S."/>
            <person name="Slamovits C.H."/>
            <person name="Spencer D.F."/>
            <person name="Suzuki S."/>
            <person name="Worden A.Z."/>
            <person name="Zauner S."/>
            <person name="Barry K."/>
            <person name="Bell C."/>
            <person name="Bharti A.K."/>
            <person name="Crow J.A."/>
            <person name="Grimwood J."/>
            <person name="Kramer R."/>
            <person name="Lindquist E."/>
            <person name="Lucas S."/>
            <person name="Salamov A."/>
            <person name="McFadden G.I."/>
            <person name="Lane C.E."/>
            <person name="Keeling P.J."/>
            <person name="Gray M.W."/>
            <person name="Grigoriev I.V."/>
            <person name="Archibald J.M."/>
        </authorList>
    </citation>
    <scope>NUCLEOTIDE SEQUENCE</scope>
    <source>
        <strain evidence="6">CCMP2712</strain>
    </source>
</reference>
<dbReference type="EnsemblProtists" id="EKX51047">
    <property type="protein sequence ID" value="EKX51047"/>
    <property type="gene ID" value="GUITHDRAFT_102971"/>
</dbReference>
<evidence type="ECO:0000313" key="5">
    <source>
        <dbReference type="EnsemblProtists" id="EKX51047"/>
    </source>
</evidence>
<reference evidence="4 6" key="1">
    <citation type="journal article" date="2012" name="Nature">
        <title>Algal genomes reveal evolutionary mosaicism and the fate of nucleomorphs.</title>
        <authorList>
            <consortium name="DOE Joint Genome Institute"/>
            <person name="Curtis B.A."/>
            <person name="Tanifuji G."/>
            <person name="Burki F."/>
            <person name="Gruber A."/>
            <person name="Irimia M."/>
            <person name="Maruyama S."/>
            <person name="Arias M.C."/>
            <person name="Ball S.G."/>
            <person name="Gile G.H."/>
            <person name="Hirakawa Y."/>
            <person name="Hopkins J.F."/>
            <person name="Kuo A."/>
            <person name="Rensing S.A."/>
            <person name="Schmutz J."/>
            <person name="Symeonidi A."/>
            <person name="Elias M."/>
            <person name="Eveleigh R.J."/>
            <person name="Herman E.K."/>
            <person name="Klute M.J."/>
            <person name="Nakayama T."/>
            <person name="Obornik M."/>
            <person name="Reyes-Prieto A."/>
            <person name="Armbrust E.V."/>
            <person name="Aves S.J."/>
            <person name="Beiko R.G."/>
            <person name="Coutinho P."/>
            <person name="Dacks J.B."/>
            <person name="Durnford D.G."/>
            <person name="Fast N.M."/>
            <person name="Green B.R."/>
            <person name="Grisdale C.J."/>
            <person name="Hempel F."/>
            <person name="Henrissat B."/>
            <person name="Hoppner M.P."/>
            <person name="Ishida K."/>
            <person name="Kim E."/>
            <person name="Koreny L."/>
            <person name="Kroth P.G."/>
            <person name="Liu Y."/>
            <person name="Malik S.B."/>
            <person name="Maier U.G."/>
            <person name="McRose D."/>
            <person name="Mock T."/>
            <person name="Neilson J.A."/>
            <person name="Onodera N.T."/>
            <person name="Poole A.M."/>
            <person name="Pritham E.J."/>
            <person name="Richards T.A."/>
            <person name="Rocap G."/>
            <person name="Roy S.W."/>
            <person name="Sarai C."/>
            <person name="Schaack S."/>
            <person name="Shirato S."/>
            <person name="Slamovits C.H."/>
            <person name="Spencer D.F."/>
            <person name="Suzuki S."/>
            <person name="Worden A.Z."/>
            <person name="Zauner S."/>
            <person name="Barry K."/>
            <person name="Bell C."/>
            <person name="Bharti A.K."/>
            <person name="Crow J.A."/>
            <person name="Grimwood J."/>
            <person name="Kramer R."/>
            <person name="Lindquist E."/>
            <person name="Lucas S."/>
            <person name="Salamov A."/>
            <person name="McFadden G.I."/>
            <person name="Lane C.E."/>
            <person name="Keeling P.J."/>
            <person name="Gray M.W."/>
            <person name="Grigoriev I.V."/>
            <person name="Archibald J.M."/>
        </authorList>
    </citation>
    <scope>NUCLEOTIDE SEQUENCE</scope>
    <source>
        <strain evidence="4 6">CCMP2712</strain>
    </source>
</reference>
<evidence type="ECO:0000256" key="1">
    <source>
        <dbReference type="ARBA" id="ARBA00023242"/>
    </source>
</evidence>
<protein>
    <recommendedName>
        <fullName evidence="3">Myb-like domain-containing protein</fullName>
    </recommendedName>
</protein>
<dbReference type="AlphaFoldDB" id="L1JRG6"/>
<dbReference type="SUPFAM" id="SSF46689">
    <property type="entry name" value="Homeodomain-like"/>
    <property type="match status" value="1"/>
</dbReference>
<evidence type="ECO:0000256" key="2">
    <source>
        <dbReference type="SAM" id="MobiDB-lite"/>
    </source>
</evidence>
<dbReference type="HOGENOM" id="CLU_1191820_0_0_1"/>
<accession>L1JRG6</accession>
<dbReference type="EMBL" id="JH992976">
    <property type="protein sequence ID" value="EKX51047.1"/>
    <property type="molecule type" value="Genomic_DNA"/>
</dbReference>
<dbReference type="OrthoDB" id="118550at2759"/>
<dbReference type="Proteomes" id="UP000011087">
    <property type="component" value="Unassembled WGS sequence"/>
</dbReference>
<dbReference type="InterPro" id="IPR009057">
    <property type="entry name" value="Homeodomain-like_sf"/>
</dbReference>
<feature type="region of interest" description="Disordered" evidence="2">
    <location>
        <begin position="105"/>
        <end position="144"/>
    </location>
</feature>
<dbReference type="InterPro" id="IPR001005">
    <property type="entry name" value="SANT/Myb"/>
</dbReference>
<evidence type="ECO:0000259" key="3">
    <source>
        <dbReference type="SMART" id="SM00717"/>
    </source>
</evidence>
<organism evidence="4">
    <name type="scientific">Guillardia theta (strain CCMP2712)</name>
    <name type="common">Cryptophyte</name>
    <dbReference type="NCBI Taxonomy" id="905079"/>
    <lineage>
        <taxon>Eukaryota</taxon>
        <taxon>Cryptophyceae</taxon>
        <taxon>Pyrenomonadales</taxon>
        <taxon>Geminigeraceae</taxon>
        <taxon>Guillardia</taxon>
    </lineage>
</organism>
<reference evidence="5" key="3">
    <citation type="submission" date="2015-06" db="UniProtKB">
        <authorList>
            <consortium name="EnsemblProtists"/>
        </authorList>
    </citation>
    <scope>IDENTIFICATION</scope>
</reference>
<dbReference type="PANTHER" id="PTHR12802">
    <property type="entry name" value="SWI/SNF COMPLEX-RELATED"/>
    <property type="match status" value="1"/>
</dbReference>
<dbReference type="CDD" id="cd00167">
    <property type="entry name" value="SANT"/>
    <property type="match status" value="1"/>
</dbReference>
<gene>
    <name evidence="4" type="ORF">GUITHDRAFT_102971</name>
</gene>
<evidence type="ECO:0000313" key="4">
    <source>
        <dbReference type="EMBL" id="EKX51047.1"/>
    </source>
</evidence>
<proteinExistence type="predicted"/>
<dbReference type="KEGG" id="gtt:GUITHDRAFT_102971"/>
<feature type="region of interest" description="Disordered" evidence="2">
    <location>
        <begin position="211"/>
        <end position="233"/>
    </location>
</feature>
<dbReference type="GeneID" id="17308004"/>